<reference evidence="6 7" key="1">
    <citation type="journal article" date="2021" name="bioRxiv">
        <title>Chromosome-scale and haplotype-resolved genome assembly of a tetraploid potato cultivar.</title>
        <authorList>
            <person name="Sun H."/>
            <person name="Jiao W.-B."/>
            <person name="Krause K."/>
            <person name="Campoy J.A."/>
            <person name="Goel M."/>
            <person name="Folz-Donahue K."/>
            <person name="Kukat C."/>
            <person name="Huettel B."/>
            <person name="Schneeberger K."/>
        </authorList>
    </citation>
    <scope>NUCLEOTIDE SEQUENCE [LARGE SCALE GENOMIC DNA]</scope>
    <source>
        <strain evidence="6">SolTubOtavaFocal</strain>
        <tissue evidence="6">Leaves</tissue>
    </source>
</reference>
<dbReference type="PANTHER" id="PTHR11467">
    <property type="entry name" value="HISTONE H1"/>
    <property type="match status" value="1"/>
</dbReference>
<dbReference type="EMBL" id="JAIVGD010000015">
    <property type="protein sequence ID" value="KAH0757621.1"/>
    <property type="molecule type" value="Genomic_DNA"/>
</dbReference>
<gene>
    <name evidence="6" type="ORF">KY290_021114</name>
</gene>
<keyword evidence="3" id="KW-0539">Nucleus</keyword>
<proteinExistence type="predicted"/>
<feature type="domain" description="H15" evidence="5">
    <location>
        <begin position="9"/>
        <end position="79"/>
    </location>
</feature>
<evidence type="ECO:0000256" key="1">
    <source>
        <dbReference type="ARBA" id="ARBA00004123"/>
    </source>
</evidence>
<accession>A0ABQ7V0Q6</accession>
<dbReference type="Gene3D" id="1.10.10.10">
    <property type="entry name" value="Winged helix-like DNA-binding domain superfamily/Winged helix DNA-binding domain"/>
    <property type="match status" value="1"/>
</dbReference>
<dbReference type="InterPro" id="IPR036390">
    <property type="entry name" value="WH_DNA-bd_sf"/>
</dbReference>
<dbReference type="Pfam" id="PF00538">
    <property type="entry name" value="Linker_histone"/>
    <property type="match status" value="1"/>
</dbReference>
<evidence type="ECO:0000256" key="4">
    <source>
        <dbReference type="SAM" id="MobiDB-lite"/>
    </source>
</evidence>
<feature type="compositionally biased region" description="Basic residues" evidence="4">
    <location>
        <begin position="97"/>
        <end position="113"/>
    </location>
</feature>
<organism evidence="6 7">
    <name type="scientific">Solanum tuberosum</name>
    <name type="common">Potato</name>
    <dbReference type="NCBI Taxonomy" id="4113"/>
    <lineage>
        <taxon>Eukaryota</taxon>
        <taxon>Viridiplantae</taxon>
        <taxon>Streptophyta</taxon>
        <taxon>Embryophyta</taxon>
        <taxon>Tracheophyta</taxon>
        <taxon>Spermatophyta</taxon>
        <taxon>Magnoliopsida</taxon>
        <taxon>eudicotyledons</taxon>
        <taxon>Gunneridae</taxon>
        <taxon>Pentapetalae</taxon>
        <taxon>asterids</taxon>
        <taxon>lamiids</taxon>
        <taxon>Solanales</taxon>
        <taxon>Solanaceae</taxon>
        <taxon>Solanoideae</taxon>
        <taxon>Solaneae</taxon>
        <taxon>Solanum</taxon>
    </lineage>
</organism>
<dbReference type="InterPro" id="IPR036388">
    <property type="entry name" value="WH-like_DNA-bd_sf"/>
</dbReference>
<evidence type="ECO:0000256" key="3">
    <source>
        <dbReference type="ARBA" id="ARBA00023242"/>
    </source>
</evidence>
<evidence type="ECO:0000313" key="7">
    <source>
        <dbReference type="Proteomes" id="UP000826656"/>
    </source>
</evidence>
<dbReference type="SUPFAM" id="SSF46785">
    <property type="entry name" value="Winged helix' DNA-binding domain"/>
    <property type="match status" value="1"/>
</dbReference>
<feature type="region of interest" description="Disordered" evidence="4">
    <location>
        <begin position="72"/>
        <end position="113"/>
    </location>
</feature>
<evidence type="ECO:0000313" key="6">
    <source>
        <dbReference type="EMBL" id="KAH0757621.1"/>
    </source>
</evidence>
<name>A0ABQ7V0Q6_SOLTU</name>
<protein>
    <recommendedName>
        <fullName evidence="5">H15 domain-containing protein</fullName>
    </recommendedName>
</protein>
<dbReference type="PROSITE" id="PS51504">
    <property type="entry name" value="H15"/>
    <property type="match status" value="1"/>
</dbReference>
<feature type="compositionally biased region" description="Basic and acidic residues" evidence="4">
    <location>
        <begin position="74"/>
        <end position="93"/>
    </location>
</feature>
<evidence type="ECO:0000259" key="5">
    <source>
        <dbReference type="PROSITE" id="PS51504"/>
    </source>
</evidence>
<keyword evidence="7" id="KW-1185">Reference proteome</keyword>
<keyword evidence="2" id="KW-0238">DNA-binding</keyword>
<comment type="caution">
    <text evidence="6">The sequence shown here is derived from an EMBL/GenBank/DDBJ whole genome shotgun (WGS) entry which is preliminary data.</text>
</comment>
<dbReference type="SMART" id="SM00526">
    <property type="entry name" value="H15"/>
    <property type="match status" value="1"/>
</dbReference>
<dbReference type="Proteomes" id="UP000826656">
    <property type="component" value="Unassembled WGS sequence"/>
</dbReference>
<sequence>MSGLQTTPDHPPYAWMIEMALQELDEGGGCNEDLISEFIMKNIDSLPRAHTTILKHHLEKMCERGEIVMIDGGRTADSETRIPREKERAREGGVHQIPKRSRSKRKKRRILDM</sequence>
<evidence type="ECO:0000256" key="2">
    <source>
        <dbReference type="ARBA" id="ARBA00023125"/>
    </source>
</evidence>
<comment type="subcellular location">
    <subcellularLocation>
        <location evidence="1">Nucleus</location>
    </subcellularLocation>
</comment>
<dbReference type="InterPro" id="IPR005818">
    <property type="entry name" value="Histone_H1/H5_H15"/>
</dbReference>
<dbReference type="PANTHER" id="PTHR11467:SF109">
    <property type="entry name" value="H15 DOMAIN-CONTAINING PROTEIN"/>
    <property type="match status" value="1"/>
</dbReference>